<dbReference type="Proteomes" id="UP000325462">
    <property type="component" value="Chromosome"/>
</dbReference>
<keyword evidence="1" id="KW-1133">Transmembrane helix</keyword>
<evidence type="ECO:0000313" key="2">
    <source>
        <dbReference type="EMBL" id="QEX39019.1"/>
    </source>
</evidence>
<evidence type="ECO:0000313" key="3">
    <source>
        <dbReference type="EMBL" id="TBW72101.1"/>
    </source>
</evidence>
<evidence type="ECO:0000313" key="5">
    <source>
        <dbReference type="Proteomes" id="UP000325462"/>
    </source>
</evidence>
<gene>
    <name evidence="3" type="ORF">EQ812_07410</name>
    <name evidence="2" type="ORF">FO454_09030</name>
</gene>
<name>A0A4Q9WCV5_STALU</name>
<proteinExistence type="predicted"/>
<feature type="transmembrane region" description="Helical" evidence="1">
    <location>
        <begin position="33"/>
        <end position="59"/>
    </location>
</feature>
<protein>
    <submittedName>
        <fullName evidence="3">Uncharacterized protein</fullName>
    </submittedName>
</protein>
<evidence type="ECO:0000313" key="4">
    <source>
        <dbReference type="Proteomes" id="UP000293637"/>
    </source>
</evidence>
<keyword evidence="5" id="KW-1185">Reference proteome</keyword>
<evidence type="ECO:0000256" key="1">
    <source>
        <dbReference type="SAM" id="Phobius"/>
    </source>
</evidence>
<reference evidence="2 5" key="2">
    <citation type="submission" date="2019-07" db="EMBL/GenBank/DDBJ databases">
        <title>Comparative genome analysis of staphylococcus lugdunensis shows clonal complex-dependent diversity of the putative virulence factor, ess/type vii locus.</title>
        <authorList>
            <person name="Lebeurre J."/>
            <person name="Dahyot S."/>
            <person name="Diene S."/>
            <person name="Paulay A."/>
            <person name="Aubourg M."/>
            <person name="Argemi X."/>
            <person name="Giard J.-C."/>
            <person name="Tournier I."/>
            <person name="Francois P."/>
            <person name="Pestel-Caron M."/>
        </authorList>
    </citation>
    <scope>NUCLEOTIDE SEQUENCE [LARGE SCALE GENOMIC DNA]</scope>
    <source>
        <strain evidence="2 5">SL13</strain>
    </source>
</reference>
<dbReference type="EMBL" id="CP041722">
    <property type="protein sequence ID" value="QEX39019.1"/>
    <property type="molecule type" value="Genomic_DNA"/>
</dbReference>
<accession>A0A4Q9WCV5</accession>
<dbReference type="Proteomes" id="UP000293637">
    <property type="component" value="Unassembled WGS sequence"/>
</dbReference>
<keyword evidence="1" id="KW-0472">Membrane</keyword>
<keyword evidence="1" id="KW-0812">Transmembrane</keyword>
<dbReference type="AlphaFoldDB" id="A0A4Q9WCV5"/>
<reference evidence="3 4" key="1">
    <citation type="journal article" date="2019" name="Sci. Transl. Med.">
        <title>Quorum sensing between bacterial species on the skin protects against epidermal injury in atopic dermatitis.</title>
        <authorList>
            <person name="Williams M.R."/>
        </authorList>
    </citation>
    <scope>NUCLEOTIDE SEQUENCE [LARGE SCALE GENOMIC DNA]</scope>
    <source>
        <strain evidence="3 4">E7</strain>
    </source>
</reference>
<organism evidence="3 4">
    <name type="scientific">Staphylococcus lugdunensis</name>
    <dbReference type="NCBI Taxonomy" id="28035"/>
    <lineage>
        <taxon>Bacteria</taxon>
        <taxon>Bacillati</taxon>
        <taxon>Bacillota</taxon>
        <taxon>Bacilli</taxon>
        <taxon>Bacillales</taxon>
        <taxon>Staphylococcaceae</taxon>
        <taxon>Staphylococcus</taxon>
    </lineage>
</organism>
<dbReference type="EMBL" id="SCHB01000004">
    <property type="protein sequence ID" value="TBW72101.1"/>
    <property type="molecule type" value="Genomic_DNA"/>
</dbReference>
<sequence length="80" mass="8985">MKKAWYKCIFNPVNYCQYLTHSLIHNDVPDHLLLLNMIILLLYMFSSCFNACGIPLALLSNVTSSEIAFKSSVAFPIATA</sequence>